<evidence type="ECO:0008006" key="3">
    <source>
        <dbReference type="Google" id="ProtNLM"/>
    </source>
</evidence>
<evidence type="ECO:0000313" key="1">
    <source>
        <dbReference type="EMBL" id="SPQ01867.1"/>
    </source>
</evidence>
<name>A0A2U3QKE4_9BACT</name>
<gene>
    <name evidence="1" type="ORF">NBG4_760014</name>
</gene>
<reference evidence="2" key="1">
    <citation type="submission" date="2018-03" db="EMBL/GenBank/DDBJ databases">
        <authorList>
            <person name="Zecchin S."/>
        </authorList>
    </citation>
    <scope>NUCLEOTIDE SEQUENCE [LARGE SCALE GENOMIC DNA]</scope>
</reference>
<evidence type="ECO:0000313" key="2">
    <source>
        <dbReference type="Proteomes" id="UP000245125"/>
    </source>
</evidence>
<accession>A0A2U3QKE4</accession>
<dbReference type="EMBL" id="OUUY01000126">
    <property type="protein sequence ID" value="SPQ01867.1"/>
    <property type="molecule type" value="Genomic_DNA"/>
</dbReference>
<dbReference type="AlphaFoldDB" id="A0A2U3QKE4"/>
<keyword evidence="2" id="KW-1185">Reference proteome</keyword>
<dbReference type="Proteomes" id="UP000245125">
    <property type="component" value="Unassembled WGS sequence"/>
</dbReference>
<sequence>MDKSHHGLCILTLTPIKVGSVLRIHVKGPGAIIYATVIWCKKGFADIYRSRLSVNENPINPIAEPRSSFVNSQ</sequence>
<proteinExistence type="predicted"/>
<organism evidence="1 2">
    <name type="scientific">Candidatus Sulfobium mesophilum</name>
    <dbReference type="NCBI Taxonomy" id="2016548"/>
    <lineage>
        <taxon>Bacteria</taxon>
        <taxon>Pseudomonadati</taxon>
        <taxon>Nitrospirota</taxon>
        <taxon>Nitrospiria</taxon>
        <taxon>Nitrospirales</taxon>
        <taxon>Nitrospiraceae</taxon>
        <taxon>Candidatus Sulfobium</taxon>
    </lineage>
</organism>
<protein>
    <recommendedName>
        <fullName evidence="3">PilZ domain-containing protein</fullName>
    </recommendedName>
</protein>